<protein>
    <recommendedName>
        <fullName evidence="1">diguanylate cyclase</fullName>
        <ecNumber evidence="1">2.7.7.65</ecNumber>
    </recommendedName>
</protein>
<evidence type="ECO:0000259" key="4">
    <source>
        <dbReference type="PROSITE" id="PS50887"/>
    </source>
</evidence>
<feature type="transmembrane region" description="Helical" evidence="3">
    <location>
        <begin position="38"/>
        <end position="57"/>
    </location>
</feature>
<feature type="transmembrane region" description="Helical" evidence="3">
    <location>
        <begin position="122"/>
        <end position="141"/>
    </location>
</feature>
<reference evidence="5 6" key="1">
    <citation type="submission" date="2017-08" db="EMBL/GenBank/DDBJ databases">
        <title>Pusillimonas indicus sp. nov., a member of the family Alcaligenaceae isolated from surface seawater.</title>
        <authorList>
            <person name="Li J."/>
        </authorList>
    </citation>
    <scope>NUCLEOTIDE SEQUENCE [LARGE SCALE GENOMIC DNA]</scope>
    <source>
        <strain evidence="5 6">L52-1-41</strain>
    </source>
</reference>
<dbReference type="CDD" id="cd01949">
    <property type="entry name" value="GGDEF"/>
    <property type="match status" value="1"/>
</dbReference>
<dbReference type="SUPFAM" id="SSF55073">
    <property type="entry name" value="Nucleotide cyclase"/>
    <property type="match status" value="1"/>
</dbReference>
<dbReference type="Gene3D" id="3.30.70.270">
    <property type="match status" value="1"/>
</dbReference>
<organism evidence="5 6">
    <name type="scientific">Neopusillimonas maritima</name>
    <dbReference type="NCBI Taxonomy" id="2026239"/>
    <lineage>
        <taxon>Bacteria</taxon>
        <taxon>Pseudomonadati</taxon>
        <taxon>Pseudomonadota</taxon>
        <taxon>Betaproteobacteria</taxon>
        <taxon>Burkholderiales</taxon>
        <taxon>Alcaligenaceae</taxon>
        <taxon>Neopusillimonas</taxon>
    </lineage>
</organism>
<feature type="transmembrane region" description="Helical" evidence="3">
    <location>
        <begin position="6"/>
        <end position="26"/>
    </location>
</feature>
<comment type="catalytic activity">
    <reaction evidence="2">
        <text>2 GTP = 3',3'-c-di-GMP + 2 diphosphate</text>
        <dbReference type="Rhea" id="RHEA:24898"/>
        <dbReference type="ChEBI" id="CHEBI:33019"/>
        <dbReference type="ChEBI" id="CHEBI:37565"/>
        <dbReference type="ChEBI" id="CHEBI:58805"/>
        <dbReference type="EC" id="2.7.7.65"/>
    </reaction>
</comment>
<proteinExistence type="predicted"/>
<evidence type="ECO:0000256" key="3">
    <source>
        <dbReference type="SAM" id="Phobius"/>
    </source>
</evidence>
<keyword evidence="3" id="KW-0812">Transmembrane</keyword>
<dbReference type="InterPro" id="IPR000160">
    <property type="entry name" value="GGDEF_dom"/>
</dbReference>
<dbReference type="InterPro" id="IPR050469">
    <property type="entry name" value="Diguanylate_Cyclase"/>
</dbReference>
<dbReference type="PROSITE" id="PS50887">
    <property type="entry name" value="GGDEF"/>
    <property type="match status" value="1"/>
</dbReference>
<evidence type="ECO:0000256" key="2">
    <source>
        <dbReference type="ARBA" id="ARBA00034247"/>
    </source>
</evidence>
<dbReference type="GO" id="GO:0043709">
    <property type="term" value="P:cell adhesion involved in single-species biofilm formation"/>
    <property type="evidence" value="ECO:0007669"/>
    <property type="project" value="TreeGrafter"/>
</dbReference>
<sequence length="383" mass="42570">MNFIEPRTLAFIISVLTALSALILLAMRQSFSTTVRGVNSWTIGIWIFLICSLLFNFRGQLHPLLSVVLANLLLIISLLLMISGLLHYHGRRLRHHGLIGIATVVFTAVIVWFTLIQPNFQFRLVFVAGLLAFILAGLGYLALHGRPVTTGRVVTGAAFLLGAVTCFLRALSVTLNFDRPNTFFDLSSLQVLYLGAFSVTFFIGTLGFILMINERLREILQYNAEHDELSAALTRRAFFEKTEAELSNSRKSGKPVSVLILDLDNFKQINDAYGHHFGDQVIVDFCDTVRSLLRPNDVLGRYGGEEFVVLLPDTHGGAAIEIAERIRTALHRPRNLPPYTASIGVATTLTEEENTDSLLIRADKALYRAKGQGRDRIEVAQSN</sequence>
<dbReference type="PANTHER" id="PTHR45138:SF9">
    <property type="entry name" value="DIGUANYLATE CYCLASE DGCM-RELATED"/>
    <property type="match status" value="1"/>
</dbReference>
<dbReference type="SMART" id="SM00267">
    <property type="entry name" value="GGDEF"/>
    <property type="match status" value="1"/>
</dbReference>
<dbReference type="AlphaFoldDB" id="A0A3A1YXC5"/>
<dbReference type="GO" id="GO:0052621">
    <property type="term" value="F:diguanylate cyclase activity"/>
    <property type="evidence" value="ECO:0007669"/>
    <property type="project" value="UniProtKB-EC"/>
</dbReference>
<name>A0A3A1YXC5_9BURK</name>
<keyword evidence="3" id="KW-0472">Membrane</keyword>
<dbReference type="Pfam" id="PF00990">
    <property type="entry name" value="GGDEF"/>
    <property type="match status" value="1"/>
</dbReference>
<comment type="caution">
    <text evidence="5">The sequence shown here is derived from an EMBL/GenBank/DDBJ whole genome shotgun (WGS) entry which is preliminary data.</text>
</comment>
<dbReference type="OrthoDB" id="9813903at2"/>
<feature type="transmembrane region" description="Helical" evidence="3">
    <location>
        <begin position="98"/>
        <end position="116"/>
    </location>
</feature>
<evidence type="ECO:0000313" key="5">
    <source>
        <dbReference type="EMBL" id="RIY42206.1"/>
    </source>
</evidence>
<feature type="domain" description="GGDEF" evidence="4">
    <location>
        <begin position="254"/>
        <end position="382"/>
    </location>
</feature>
<evidence type="ECO:0000313" key="6">
    <source>
        <dbReference type="Proteomes" id="UP000266206"/>
    </source>
</evidence>
<accession>A0A3A1YXC5</accession>
<dbReference type="EC" id="2.7.7.65" evidence="1"/>
<keyword evidence="3" id="KW-1133">Transmembrane helix</keyword>
<dbReference type="GO" id="GO:1902201">
    <property type="term" value="P:negative regulation of bacterial-type flagellum-dependent cell motility"/>
    <property type="evidence" value="ECO:0007669"/>
    <property type="project" value="TreeGrafter"/>
</dbReference>
<dbReference type="EMBL" id="NQYH01000001">
    <property type="protein sequence ID" value="RIY42206.1"/>
    <property type="molecule type" value="Genomic_DNA"/>
</dbReference>
<evidence type="ECO:0000256" key="1">
    <source>
        <dbReference type="ARBA" id="ARBA00012528"/>
    </source>
</evidence>
<dbReference type="PANTHER" id="PTHR45138">
    <property type="entry name" value="REGULATORY COMPONENTS OF SENSORY TRANSDUCTION SYSTEM"/>
    <property type="match status" value="1"/>
</dbReference>
<gene>
    <name evidence="5" type="ORF">CJP73_01830</name>
</gene>
<dbReference type="FunFam" id="3.30.70.270:FF:000001">
    <property type="entry name" value="Diguanylate cyclase domain protein"/>
    <property type="match status" value="1"/>
</dbReference>
<dbReference type="RefSeq" id="WP_114421291.1">
    <property type="nucleotide sequence ID" value="NZ_NQYH01000001.1"/>
</dbReference>
<dbReference type="InterPro" id="IPR043128">
    <property type="entry name" value="Rev_trsase/Diguanyl_cyclase"/>
</dbReference>
<feature type="transmembrane region" description="Helical" evidence="3">
    <location>
        <begin position="153"/>
        <end position="171"/>
    </location>
</feature>
<feature type="transmembrane region" description="Helical" evidence="3">
    <location>
        <begin position="191"/>
        <end position="212"/>
    </location>
</feature>
<dbReference type="Proteomes" id="UP000266206">
    <property type="component" value="Unassembled WGS sequence"/>
</dbReference>
<feature type="transmembrane region" description="Helical" evidence="3">
    <location>
        <begin position="63"/>
        <end position="86"/>
    </location>
</feature>
<dbReference type="GO" id="GO:0005886">
    <property type="term" value="C:plasma membrane"/>
    <property type="evidence" value="ECO:0007669"/>
    <property type="project" value="TreeGrafter"/>
</dbReference>
<dbReference type="InterPro" id="IPR029787">
    <property type="entry name" value="Nucleotide_cyclase"/>
</dbReference>
<dbReference type="NCBIfam" id="TIGR00254">
    <property type="entry name" value="GGDEF"/>
    <property type="match status" value="1"/>
</dbReference>